<proteinExistence type="predicted"/>
<dbReference type="InterPro" id="IPR021124">
    <property type="entry name" value="CRISPR-assoc_prot_Cas5"/>
</dbReference>
<evidence type="ECO:0000313" key="4">
    <source>
        <dbReference type="Proteomes" id="UP000195141"/>
    </source>
</evidence>
<evidence type="ECO:0000313" key="2">
    <source>
        <dbReference type="EMBL" id="OTP17369.1"/>
    </source>
</evidence>
<dbReference type="GO" id="GO:0043571">
    <property type="term" value="P:maintenance of CRISPR repeat elements"/>
    <property type="evidence" value="ECO:0007669"/>
    <property type="project" value="InterPro"/>
</dbReference>
<dbReference type="Proteomes" id="UP000195141">
    <property type="component" value="Chromosome"/>
</dbReference>
<dbReference type="EMBL" id="CP147247">
    <property type="protein sequence ID" value="WYJ90979.1"/>
    <property type="molecule type" value="Genomic_DNA"/>
</dbReference>
<organism evidence="2">
    <name type="scientific">Candidatus Enterococcus clewellii</name>
    <dbReference type="NCBI Taxonomy" id="1834193"/>
    <lineage>
        <taxon>Bacteria</taxon>
        <taxon>Bacillati</taxon>
        <taxon>Bacillota</taxon>
        <taxon>Bacilli</taxon>
        <taxon>Lactobacillales</taxon>
        <taxon>Enterococcaceae</taxon>
        <taxon>Enterococcus</taxon>
    </lineage>
</organism>
<protein>
    <submittedName>
        <fullName evidence="2">CRISPR-associated protein cas5, subtype I-b/tneap</fullName>
    </submittedName>
</protein>
<reference evidence="3" key="3">
    <citation type="submission" date="2024-03" db="EMBL/GenBank/DDBJ databases">
        <title>The Genome Sequence of Enterococcus sp. DIV0242b.</title>
        <authorList>
            <consortium name="The Broad Institute Genomics Platform"/>
            <consortium name="The Broad Institute Microbial Omics Core"/>
            <consortium name="The Broad Institute Genomic Center for Infectious Diseases"/>
            <person name="Earl A."/>
            <person name="Manson A."/>
            <person name="Gilmore M."/>
            <person name="Schwartman J."/>
            <person name="Shea T."/>
            <person name="Abouelleil A."/>
            <person name="Cao P."/>
            <person name="Chapman S."/>
            <person name="Cusick C."/>
            <person name="Young S."/>
            <person name="Neafsey D."/>
            <person name="Nusbaum C."/>
            <person name="Birren B."/>
        </authorList>
    </citation>
    <scope>NUCLEOTIDE SEQUENCE</scope>
    <source>
        <strain evidence="3">9E7_DIV0242</strain>
    </source>
</reference>
<dbReference type="Gene3D" id="3.30.70.2660">
    <property type="match status" value="1"/>
</dbReference>
<reference evidence="2" key="1">
    <citation type="submission" date="2017-05" db="EMBL/GenBank/DDBJ databases">
        <title>The Genome Sequence of Enterococcus sp. 9E7_DIV0242.</title>
        <authorList>
            <consortium name="The Broad Institute Genomics Platform"/>
            <consortium name="The Broad Institute Genomic Center for Infectious Diseases"/>
            <person name="Earl A."/>
            <person name="Manson A."/>
            <person name="Schwartman J."/>
            <person name="Gilmore M."/>
            <person name="Abouelleil A."/>
            <person name="Cao P."/>
            <person name="Chapman S."/>
            <person name="Cusick C."/>
            <person name="Shea T."/>
            <person name="Young S."/>
            <person name="Neafsey D."/>
            <person name="Nusbaum C."/>
            <person name="Birren B."/>
        </authorList>
    </citation>
    <scope>NUCLEOTIDE SEQUENCE [LARGE SCALE GENOMIC DNA]</scope>
    <source>
        <strain evidence="2">9E7_DIV0242</strain>
    </source>
</reference>
<dbReference type="InterPro" id="IPR013422">
    <property type="entry name" value="CRISPR-assoc_prot_Cas5_N"/>
</dbReference>
<dbReference type="Pfam" id="PF09704">
    <property type="entry name" value="Cas_Cas5d"/>
    <property type="match status" value="1"/>
</dbReference>
<accession>A0A242K8H0</accession>
<dbReference type="GO" id="GO:0051607">
    <property type="term" value="P:defense response to virus"/>
    <property type="evidence" value="ECO:0007669"/>
    <property type="project" value="UniProtKB-KW"/>
</dbReference>
<sequence length="254" mass="29327">MQQAIRVKILQDMVNYKKPMSFQLKETYPLPPFSTVIGMVHKLCGYTEYHEMDIGVQGKYFSKTNDLATRYEFKNGMSYEAGRHNVKVGDYGVSQGISTTELLVDVELLIHIVPKNPALLEEIQRALLLPKEYPSLGRREDLAIIDEVKVVSLESKEVEEDTHFQHGYSYYIPETVYKNARAKEDYSIRKKYSPAPGTRYILTKKYTLENVGSAKNPRYFRRWEKKTVVYASNLKVLEEGTALFDEDGFLVFPI</sequence>
<dbReference type="InterPro" id="IPR013337">
    <property type="entry name" value="CRISPR-assoc_prot_Cas5_Tneap"/>
</dbReference>
<keyword evidence="1" id="KW-0051">Antiviral defense</keyword>
<evidence type="ECO:0000313" key="3">
    <source>
        <dbReference type="EMBL" id="WYJ90979.1"/>
    </source>
</evidence>
<keyword evidence="4" id="KW-1185">Reference proteome</keyword>
<dbReference type="AlphaFoldDB" id="A0A242K8H0"/>
<gene>
    <name evidence="2" type="ORF">A5888_001507</name>
    <name evidence="3" type="ORF">A5888_002747</name>
</gene>
<dbReference type="OrthoDB" id="9782505at2"/>
<evidence type="ECO:0000256" key="1">
    <source>
        <dbReference type="ARBA" id="ARBA00023118"/>
    </source>
</evidence>
<dbReference type="EMBL" id="NGMM01000002">
    <property type="protein sequence ID" value="OTP17369.1"/>
    <property type="molecule type" value="Genomic_DNA"/>
</dbReference>
<reference evidence="3" key="2">
    <citation type="submission" date="2017-05" db="EMBL/GenBank/DDBJ databases">
        <authorList>
            <consortium name="The Broad Institute Genomics Platform"/>
            <consortium name="The Broad Institute Genomic Center for Infectious Diseases"/>
            <person name="Earl A."/>
            <person name="Manson A."/>
            <person name="Schwartman J."/>
            <person name="Gilmore M."/>
            <person name="Abouelleil A."/>
            <person name="Cao P."/>
            <person name="Chapman S."/>
            <person name="Cusick C."/>
            <person name="Shea T."/>
            <person name="Young S."/>
            <person name="Neafsey D."/>
            <person name="Nusbaum C."/>
            <person name="Birren B."/>
        </authorList>
    </citation>
    <scope>NUCLEOTIDE SEQUENCE</scope>
    <source>
        <strain evidence="3">9E7_DIV0242</strain>
    </source>
</reference>
<name>A0A242K8H0_9ENTE</name>
<dbReference type="NCBIfam" id="TIGR01895">
    <property type="entry name" value="cas_Cas5t"/>
    <property type="match status" value="1"/>
</dbReference>
<dbReference type="NCBIfam" id="TIGR02593">
    <property type="entry name" value="CRISPR_cas5"/>
    <property type="match status" value="1"/>
</dbReference>